<comment type="catalytic activity">
    <reaction evidence="6">
        <text>(R)-pantoate + NADP(+) = 2-dehydropantoate + NADPH + H(+)</text>
        <dbReference type="Rhea" id="RHEA:16233"/>
        <dbReference type="ChEBI" id="CHEBI:11561"/>
        <dbReference type="ChEBI" id="CHEBI:15378"/>
        <dbReference type="ChEBI" id="CHEBI:15980"/>
        <dbReference type="ChEBI" id="CHEBI:57783"/>
        <dbReference type="ChEBI" id="CHEBI:58349"/>
        <dbReference type="EC" id="1.1.1.169"/>
    </reaction>
</comment>
<dbReference type="AlphaFoldDB" id="A0A6N8IRP0"/>
<organism evidence="9 10">
    <name type="scientific">Ramlibacter pinisoli</name>
    <dbReference type="NCBI Taxonomy" id="2682844"/>
    <lineage>
        <taxon>Bacteria</taxon>
        <taxon>Pseudomonadati</taxon>
        <taxon>Pseudomonadota</taxon>
        <taxon>Betaproteobacteria</taxon>
        <taxon>Burkholderiales</taxon>
        <taxon>Comamonadaceae</taxon>
        <taxon>Ramlibacter</taxon>
    </lineage>
</organism>
<dbReference type="Pfam" id="PF08546">
    <property type="entry name" value="ApbA_C"/>
    <property type="match status" value="1"/>
</dbReference>
<protein>
    <recommendedName>
        <fullName evidence="3">2-dehydropantoate 2-reductase</fullName>
        <ecNumber evidence="2">1.1.1.169</ecNumber>
    </recommendedName>
    <alternativeName>
        <fullName evidence="5">Ketopantoate reductase</fullName>
    </alternativeName>
</protein>
<evidence type="ECO:0000259" key="7">
    <source>
        <dbReference type="Pfam" id="PF02558"/>
    </source>
</evidence>
<dbReference type="PANTHER" id="PTHR21708:SF45">
    <property type="entry name" value="2-DEHYDROPANTOATE 2-REDUCTASE"/>
    <property type="match status" value="1"/>
</dbReference>
<evidence type="ECO:0000256" key="1">
    <source>
        <dbReference type="ARBA" id="ARBA00004994"/>
    </source>
</evidence>
<dbReference type="InterPro" id="IPR051402">
    <property type="entry name" value="KPR-Related"/>
</dbReference>
<dbReference type="RefSeq" id="WP_157396947.1">
    <property type="nucleotide sequence ID" value="NZ_WSEL01000003.1"/>
</dbReference>
<evidence type="ECO:0000256" key="3">
    <source>
        <dbReference type="ARBA" id="ARBA00019465"/>
    </source>
</evidence>
<dbReference type="InterPro" id="IPR013752">
    <property type="entry name" value="KPA_reductase"/>
</dbReference>
<dbReference type="SUPFAM" id="SSF48179">
    <property type="entry name" value="6-phosphogluconate dehydrogenase C-terminal domain-like"/>
    <property type="match status" value="1"/>
</dbReference>
<feature type="domain" description="Ketopantoate reductase N-terminal" evidence="7">
    <location>
        <begin position="3"/>
        <end position="105"/>
    </location>
</feature>
<evidence type="ECO:0000256" key="4">
    <source>
        <dbReference type="ARBA" id="ARBA00022655"/>
    </source>
</evidence>
<dbReference type="EC" id="1.1.1.169" evidence="2"/>
<evidence type="ECO:0000256" key="6">
    <source>
        <dbReference type="ARBA" id="ARBA00048793"/>
    </source>
</evidence>
<dbReference type="FunFam" id="1.10.1040.10:FF:000017">
    <property type="entry name" value="2-dehydropantoate 2-reductase"/>
    <property type="match status" value="1"/>
</dbReference>
<comment type="pathway">
    <text evidence="1">Cofactor biosynthesis; (R)-pantothenate biosynthesis; (R)-pantoate from 3-methyl-2-oxobutanoate: step 2/2.</text>
</comment>
<dbReference type="EMBL" id="WSEL01000003">
    <property type="protein sequence ID" value="MVQ28890.1"/>
    <property type="molecule type" value="Genomic_DNA"/>
</dbReference>
<evidence type="ECO:0000256" key="2">
    <source>
        <dbReference type="ARBA" id="ARBA00013014"/>
    </source>
</evidence>
<dbReference type="Pfam" id="PF02558">
    <property type="entry name" value="ApbA"/>
    <property type="match status" value="1"/>
</dbReference>
<keyword evidence="9" id="KW-0560">Oxidoreductase</keyword>
<dbReference type="Gene3D" id="1.10.1040.10">
    <property type="entry name" value="N-(1-d-carboxylethyl)-l-norvaline Dehydrogenase, domain 2"/>
    <property type="match status" value="1"/>
</dbReference>
<keyword evidence="4" id="KW-0566">Pantothenate biosynthesis</keyword>
<name>A0A6N8IRP0_9BURK</name>
<dbReference type="InterPro" id="IPR036291">
    <property type="entry name" value="NAD(P)-bd_dom_sf"/>
</dbReference>
<dbReference type="Gene3D" id="3.40.50.720">
    <property type="entry name" value="NAD(P)-binding Rossmann-like Domain"/>
    <property type="match status" value="1"/>
</dbReference>
<accession>A0A6N8IRP0</accession>
<dbReference type="SUPFAM" id="SSF51735">
    <property type="entry name" value="NAD(P)-binding Rossmann-fold domains"/>
    <property type="match status" value="1"/>
</dbReference>
<evidence type="ECO:0000256" key="5">
    <source>
        <dbReference type="ARBA" id="ARBA00032024"/>
    </source>
</evidence>
<dbReference type="PANTHER" id="PTHR21708">
    <property type="entry name" value="PROBABLE 2-DEHYDROPANTOATE 2-REDUCTASE"/>
    <property type="match status" value="1"/>
</dbReference>
<dbReference type="GO" id="GO:0008677">
    <property type="term" value="F:2-dehydropantoate 2-reductase activity"/>
    <property type="evidence" value="ECO:0007669"/>
    <property type="project" value="UniProtKB-EC"/>
</dbReference>
<evidence type="ECO:0000313" key="10">
    <source>
        <dbReference type="Proteomes" id="UP000469385"/>
    </source>
</evidence>
<dbReference type="GO" id="GO:0015940">
    <property type="term" value="P:pantothenate biosynthetic process"/>
    <property type="evidence" value="ECO:0007669"/>
    <property type="project" value="UniProtKB-UniPathway"/>
</dbReference>
<dbReference type="InterPro" id="IPR013332">
    <property type="entry name" value="KPR_N"/>
</dbReference>
<feature type="domain" description="Ketopantoate reductase C-terminal" evidence="8">
    <location>
        <begin position="199"/>
        <end position="318"/>
    </location>
</feature>
<dbReference type="GO" id="GO:0005737">
    <property type="term" value="C:cytoplasm"/>
    <property type="evidence" value="ECO:0007669"/>
    <property type="project" value="TreeGrafter"/>
</dbReference>
<reference evidence="9 10" key="1">
    <citation type="submission" date="2019-12" db="EMBL/GenBank/DDBJ databases">
        <authorList>
            <person name="Huq M.A."/>
        </authorList>
    </citation>
    <scope>NUCLEOTIDE SEQUENCE [LARGE SCALE GENOMIC DNA]</scope>
    <source>
        <strain evidence="9 10">MAH-25</strain>
    </source>
</reference>
<gene>
    <name evidence="9" type="ORF">GON04_05515</name>
</gene>
<evidence type="ECO:0000313" key="9">
    <source>
        <dbReference type="EMBL" id="MVQ28890.1"/>
    </source>
</evidence>
<sequence>MRILIYGAGAIGGYLGALLAQRGEDVTLLARGATRAALARDGLQVTWHDGRKLYVHVPTCEPGQLPGRFDLVIVTLKSMQLPEAARAIAAAVTPDGALLMVQNGLPWWYFDRVPSPWAGTQLRSLDPDGALAATLDLDRVVGAVIYKPVMATAPGQLFIPAAKGERLIVGEVDDRPTPRLQRIADLVGGAGLPVEIAPDIRAAKWEKLLVNLVWNPLCALTQSPSGFIAAAPGGPALARAMMAEGLAVTRSLGVSTGFDPDAELRRVEGNFTQQPSMLQDVRAGRPLEWQAIVGAVIETAALTGVPVPTLTTIAACVGVLDQRIRADGVAFSPIPRPTSN</sequence>
<dbReference type="Proteomes" id="UP000469385">
    <property type="component" value="Unassembled WGS sequence"/>
</dbReference>
<comment type="caution">
    <text evidence="9">The sequence shown here is derived from an EMBL/GenBank/DDBJ whole genome shotgun (WGS) entry which is preliminary data.</text>
</comment>
<dbReference type="InterPro" id="IPR013328">
    <property type="entry name" value="6PGD_dom2"/>
</dbReference>
<dbReference type="NCBIfam" id="NF005089">
    <property type="entry name" value="PRK06522.1-4"/>
    <property type="match status" value="1"/>
</dbReference>
<dbReference type="UniPathway" id="UPA00028">
    <property type="reaction ID" value="UER00004"/>
</dbReference>
<proteinExistence type="predicted"/>
<dbReference type="InterPro" id="IPR008927">
    <property type="entry name" value="6-PGluconate_DH-like_C_sf"/>
</dbReference>
<keyword evidence="10" id="KW-1185">Reference proteome</keyword>
<evidence type="ECO:0000259" key="8">
    <source>
        <dbReference type="Pfam" id="PF08546"/>
    </source>
</evidence>